<comment type="caution">
    <text evidence="2">The sequence shown here is derived from an EMBL/GenBank/DDBJ whole genome shotgun (WGS) entry which is preliminary data.</text>
</comment>
<organism evidence="2 3">
    <name type="scientific">Thalassoglobus neptunius</name>
    <dbReference type="NCBI Taxonomy" id="1938619"/>
    <lineage>
        <taxon>Bacteria</taxon>
        <taxon>Pseudomonadati</taxon>
        <taxon>Planctomycetota</taxon>
        <taxon>Planctomycetia</taxon>
        <taxon>Planctomycetales</taxon>
        <taxon>Planctomycetaceae</taxon>
        <taxon>Thalassoglobus</taxon>
    </lineage>
</organism>
<feature type="compositionally biased region" description="Low complexity" evidence="1">
    <location>
        <begin position="440"/>
        <end position="449"/>
    </location>
</feature>
<feature type="compositionally biased region" description="Polar residues" evidence="1">
    <location>
        <begin position="425"/>
        <end position="437"/>
    </location>
</feature>
<protein>
    <submittedName>
        <fullName evidence="2">Uncharacterized protein</fullName>
    </submittedName>
</protein>
<reference evidence="2 3" key="1">
    <citation type="submission" date="2019-02" db="EMBL/GenBank/DDBJ databases">
        <title>Deep-cultivation of Planctomycetes and their phenomic and genomic characterization uncovers novel biology.</title>
        <authorList>
            <person name="Wiegand S."/>
            <person name="Jogler M."/>
            <person name="Boedeker C."/>
            <person name="Pinto D."/>
            <person name="Vollmers J."/>
            <person name="Rivas-Marin E."/>
            <person name="Kohn T."/>
            <person name="Peeters S.H."/>
            <person name="Heuer A."/>
            <person name="Rast P."/>
            <person name="Oberbeckmann S."/>
            <person name="Bunk B."/>
            <person name="Jeske O."/>
            <person name="Meyerdierks A."/>
            <person name="Storesund J.E."/>
            <person name="Kallscheuer N."/>
            <person name="Luecker S."/>
            <person name="Lage O.M."/>
            <person name="Pohl T."/>
            <person name="Merkel B.J."/>
            <person name="Hornburger P."/>
            <person name="Mueller R.-W."/>
            <person name="Bruemmer F."/>
            <person name="Labrenz M."/>
            <person name="Spormann A.M."/>
            <person name="Op Den Camp H."/>
            <person name="Overmann J."/>
            <person name="Amann R."/>
            <person name="Jetten M.S.M."/>
            <person name="Mascher T."/>
            <person name="Medema M.H."/>
            <person name="Devos D.P."/>
            <person name="Kaster A.-K."/>
            <person name="Ovreas L."/>
            <person name="Rohde M."/>
            <person name="Galperin M.Y."/>
            <person name="Jogler C."/>
        </authorList>
    </citation>
    <scope>NUCLEOTIDE SEQUENCE [LARGE SCALE GENOMIC DNA]</scope>
    <source>
        <strain evidence="2 3">KOR42</strain>
    </source>
</reference>
<proteinExistence type="predicted"/>
<evidence type="ECO:0000256" key="1">
    <source>
        <dbReference type="SAM" id="MobiDB-lite"/>
    </source>
</evidence>
<evidence type="ECO:0000313" key="3">
    <source>
        <dbReference type="Proteomes" id="UP000317243"/>
    </source>
</evidence>
<keyword evidence="3" id="KW-1185">Reference proteome</keyword>
<dbReference type="Proteomes" id="UP000317243">
    <property type="component" value="Unassembled WGS sequence"/>
</dbReference>
<sequence length="486" mass="53770">MWILQLRVPTEKSGLFGANAGGIVGMKNDSASSCLRQRAWVICASLGLIGAIGNPTLQAQTNAPAALPAASTAQVDPLNAMVDRTIALTSRRYLDANAHTPWQVLHGLLALRGDFIVRDHGQQVSALDWIAERGKFRGVPWIEATKDGGRIHPYNGTPYEFEGHVNQSLAIISMCNLPLDYEFKTASGQSITMQQMVDHAKKNVNSLEEITWTLWFLSRYVDQDEEWMNNDDEPWSMERLVRMQVAASPYNAACGGTHGMFALAFARNAYLKKHGQLRGAWLEADQKLQRYIVTAQRMQNRDGSFATKWFKSTGYSTDVSERLTYSGHMLEWLMVALPKSRLSEQWIRVGVQTLCNDLVQSARVPIDGKKVGGLYHALHALVLYREQVNPEYAPGPAPELAASSNDSQSDAVSANHPMRVAEAPQSESASTQPQIVGSRTPEATPETTPAPTPNANGGFDVAMPIRISEMNGERTAKRRRERRALR</sequence>
<evidence type="ECO:0000313" key="2">
    <source>
        <dbReference type="EMBL" id="TWT51612.1"/>
    </source>
</evidence>
<gene>
    <name evidence="2" type="ORF">KOR42_35000</name>
</gene>
<dbReference type="AlphaFoldDB" id="A0A5C5WP62"/>
<accession>A0A5C5WP62</accession>
<feature type="compositionally biased region" description="Basic residues" evidence="1">
    <location>
        <begin position="476"/>
        <end position="486"/>
    </location>
</feature>
<feature type="compositionally biased region" description="Polar residues" evidence="1">
    <location>
        <begin position="402"/>
        <end position="412"/>
    </location>
</feature>
<name>A0A5C5WP62_9PLAN</name>
<feature type="region of interest" description="Disordered" evidence="1">
    <location>
        <begin position="394"/>
        <end position="486"/>
    </location>
</feature>
<dbReference type="EMBL" id="SIHI01000012">
    <property type="protein sequence ID" value="TWT51612.1"/>
    <property type="molecule type" value="Genomic_DNA"/>
</dbReference>